<dbReference type="AlphaFoldDB" id="A0A8W8K2G3"/>
<dbReference type="PANTHER" id="PTHR16320:SF1">
    <property type="entry name" value="SPHINGOMYELINASE DDB_G0288017"/>
    <property type="match status" value="1"/>
</dbReference>
<keyword evidence="3" id="KW-0472">Membrane</keyword>
<evidence type="ECO:0000256" key="1">
    <source>
        <dbReference type="ARBA" id="ARBA00006335"/>
    </source>
</evidence>
<sequence length="468" mass="54291">MLHKTPFPHRYQQWAFDLSEFILRPVLLSLSEIVSIFIPTTHERNHVVGLMHYLQNLPLLPLYLSILICLLVPAIVAFFLRCLLHLYRNSYILSVRLKDGQTDADASTCHQKCHRYNISTMNICLLPEFLSRFNNLSHTSWRAQNIGWRIIADQDQDQSIIKPKAPSSREHILTNFPGMDFICIQEAWHRDYSRSLVNELHKIYPWIIYDVGNSNLYNNYFLFNSGLMFVSKYEILDACFKTYSHSCKQCLFSGKGLLMVKVLLEKTSKGTKVGYIFNTHLQAYQGETPIIQKQLDEVQLWTKEFRAMTRGQGDIVTFDILCGDFNFDNISPGDQCLSEHRLFSMYVDPARKTVGKDQEWTVGTEMRQSCLWEADVSTPEKFKSSLKNPSKRRRYILDADIEVATLSNLVYNAHPKTGKVNEERDGKRRIDYVLYNKDVNVKVEQYAFVTRLAQVTDHIPVTMTISTL</sequence>
<dbReference type="Gene3D" id="3.60.10.10">
    <property type="entry name" value="Endonuclease/exonuclease/phosphatase"/>
    <property type="match status" value="1"/>
</dbReference>
<reference evidence="5" key="1">
    <citation type="submission" date="2022-08" db="UniProtKB">
        <authorList>
            <consortium name="EnsemblMetazoa"/>
        </authorList>
    </citation>
    <scope>IDENTIFICATION</scope>
    <source>
        <strain evidence="5">05x7-T-G4-1.051#20</strain>
    </source>
</reference>
<dbReference type="GO" id="GO:0004767">
    <property type="term" value="F:sphingomyelin phosphodiesterase activity"/>
    <property type="evidence" value="ECO:0007669"/>
    <property type="project" value="UniProtKB-EC"/>
</dbReference>
<dbReference type="Pfam" id="PF03372">
    <property type="entry name" value="Exo_endo_phos"/>
    <property type="match status" value="1"/>
</dbReference>
<evidence type="ECO:0000313" key="6">
    <source>
        <dbReference type="Proteomes" id="UP000005408"/>
    </source>
</evidence>
<dbReference type="PANTHER" id="PTHR16320">
    <property type="entry name" value="SPHINGOMYELINASE FAMILY MEMBER"/>
    <property type="match status" value="1"/>
</dbReference>
<dbReference type="Proteomes" id="UP000005408">
    <property type="component" value="Unassembled WGS sequence"/>
</dbReference>
<dbReference type="InterPro" id="IPR038772">
    <property type="entry name" value="Sph/SMPD2-like"/>
</dbReference>
<organism evidence="5 6">
    <name type="scientific">Magallana gigas</name>
    <name type="common">Pacific oyster</name>
    <name type="synonym">Crassostrea gigas</name>
    <dbReference type="NCBI Taxonomy" id="29159"/>
    <lineage>
        <taxon>Eukaryota</taxon>
        <taxon>Metazoa</taxon>
        <taxon>Spiralia</taxon>
        <taxon>Lophotrochozoa</taxon>
        <taxon>Mollusca</taxon>
        <taxon>Bivalvia</taxon>
        <taxon>Autobranchia</taxon>
        <taxon>Pteriomorphia</taxon>
        <taxon>Ostreida</taxon>
        <taxon>Ostreoidea</taxon>
        <taxon>Ostreidae</taxon>
        <taxon>Magallana</taxon>
    </lineage>
</organism>
<dbReference type="OrthoDB" id="40902at2759"/>
<dbReference type="OMA" id="LGCWAPA"/>
<dbReference type="SUPFAM" id="SSF56219">
    <property type="entry name" value="DNase I-like"/>
    <property type="match status" value="1"/>
</dbReference>
<keyword evidence="6" id="KW-1185">Reference proteome</keyword>
<feature type="transmembrane region" description="Helical" evidence="3">
    <location>
        <begin position="60"/>
        <end position="84"/>
    </location>
</feature>
<feature type="domain" description="Endonuclease/exonuclease/phosphatase" evidence="4">
    <location>
        <begin position="177"/>
        <end position="443"/>
    </location>
</feature>
<proteinExistence type="inferred from homology"/>
<dbReference type="InterPro" id="IPR036691">
    <property type="entry name" value="Endo/exonu/phosph_ase_sf"/>
</dbReference>
<dbReference type="InterPro" id="IPR005135">
    <property type="entry name" value="Endo/exonuclease/phosphatase"/>
</dbReference>
<evidence type="ECO:0000313" key="5">
    <source>
        <dbReference type="EnsemblMetazoa" id="G21346.1:cds"/>
    </source>
</evidence>
<dbReference type="EnsemblMetazoa" id="G21346.4">
    <property type="protein sequence ID" value="G21346.4:cds"/>
    <property type="gene ID" value="G21346"/>
</dbReference>
<dbReference type="EC" id="3.1.4.12" evidence="2"/>
<keyword evidence="3" id="KW-0812">Transmembrane</keyword>
<dbReference type="EnsemblMetazoa" id="G21346.1">
    <property type="protein sequence ID" value="G21346.1:cds"/>
    <property type="gene ID" value="G21346"/>
</dbReference>
<comment type="similarity">
    <text evidence="1">Belongs to the neutral sphingomyelinase family.</text>
</comment>
<dbReference type="EnsemblMetazoa" id="G21346.2">
    <property type="protein sequence ID" value="G21346.2:cds"/>
    <property type="gene ID" value="G21346"/>
</dbReference>
<name>A0A8W8K2G3_MAGGI</name>
<protein>
    <recommendedName>
        <fullName evidence="2">sphingomyelin phosphodiesterase</fullName>
        <ecNumber evidence="2">3.1.4.12</ecNumber>
    </recommendedName>
</protein>
<evidence type="ECO:0000259" key="4">
    <source>
        <dbReference type="Pfam" id="PF03372"/>
    </source>
</evidence>
<evidence type="ECO:0000256" key="2">
    <source>
        <dbReference type="ARBA" id="ARBA00012369"/>
    </source>
</evidence>
<keyword evidence="3" id="KW-1133">Transmembrane helix</keyword>
<accession>A0A8W8K2G3</accession>
<dbReference type="EnsemblMetazoa" id="G21346.3">
    <property type="protein sequence ID" value="G21346.3:cds"/>
    <property type="gene ID" value="G21346"/>
</dbReference>
<evidence type="ECO:0000256" key="3">
    <source>
        <dbReference type="SAM" id="Phobius"/>
    </source>
</evidence>
<dbReference type="GO" id="GO:0005737">
    <property type="term" value="C:cytoplasm"/>
    <property type="evidence" value="ECO:0007669"/>
    <property type="project" value="TreeGrafter"/>
</dbReference>